<organism evidence="10 11">
    <name type="scientific">Elysia marginata</name>
    <dbReference type="NCBI Taxonomy" id="1093978"/>
    <lineage>
        <taxon>Eukaryota</taxon>
        <taxon>Metazoa</taxon>
        <taxon>Spiralia</taxon>
        <taxon>Lophotrochozoa</taxon>
        <taxon>Mollusca</taxon>
        <taxon>Gastropoda</taxon>
        <taxon>Heterobranchia</taxon>
        <taxon>Euthyneura</taxon>
        <taxon>Panpulmonata</taxon>
        <taxon>Sacoglossa</taxon>
        <taxon>Placobranchoidea</taxon>
        <taxon>Plakobranchidae</taxon>
        <taxon>Elysia</taxon>
    </lineage>
</organism>
<protein>
    <submittedName>
        <fullName evidence="10">Chemosensory receptor A</fullName>
    </submittedName>
</protein>
<dbReference type="Proteomes" id="UP000762676">
    <property type="component" value="Unassembled WGS sequence"/>
</dbReference>
<dbReference type="PANTHER" id="PTHR24243">
    <property type="entry name" value="G-PROTEIN COUPLED RECEPTOR"/>
    <property type="match status" value="1"/>
</dbReference>
<keyword evidence="5 8" id="KW-0472">Membrane</keyword>
<dbReference type="PROSITE" id="PS50262">
    <property type="entry name" value="G_PROTEIN_RECEP_F1_2"/>
    <property type="match status" value="1"/>
</dbReference>
<comment type="subcellular location">
    <subcellularLocation>
        <location evidence="1">Membrane</location>
        <topology evidence="1">Multi-pass membrane protein</topology>
    </subcellularLocation>
</comment>
<keyword evidence="4" id="KW-0297">G-protein coupled receptor</keyword>
<evidence type="ECO:0000313" key="11">
    <source>
        <dbReference type="Proteomes" id="UP000762676"/>
    </source>
</evidence>
<feature type="transmembrane region" description="Helical" evidence="8">
    <location>
        <begin position="116"/>
        <end position="137"/>
    </location>
</feature>
<accession>A0AAV4JJB4</accession>
<evidence type="ECO:0000256" key="1">
    <source>
        <dbReference type="ARBA" id="ARBA00004141"/>
    </source>
</evidence>
<evidence type="ECO:0000256" key="7">
    <source>
        <dbReference type="ARBA" id="ARBA00023224"/>
    </source>
</evidence>
<evidence type="ECO:0000259" key="9">
    <source>
        <dbReference type="PROSITE" id="PS50262"/>
    </source>
</evidence>
<evidence type="ECO:0000256" key="4">
    <source>
        <dbReference type="ARBA" id="ARBA00023040"/>
    </source>
</evidence>
<sequence>METRNLTDAGDAESPLTSETALLKFSFLAELLMIITILSPVWIATFSFGLVSNIINIIVFLKAVAKDNVTVLMLALAVSDLMYLCLCIPSVCSFVILGLFRSFSWPFDIQLFRFLLYWPSVVAYDLSSFISVSLGVIRCACIAMPLKFKFVFTRSRTVKWVMCLVVLAVSLRLPVLTVNRITWITDPKTNTSSARLLEVNREFMVYINDILNRNLVIYVTFITMVTCVCVLTFKLYQASKIRRSFTSGFSQTPSQAKDKPTDQGLTAKDLQVVKSVVVVCVIFILSQLPFLLVSTTRLIEPEFDDGTRWNLLFGIFGRISRTCSYLNASLNIFVYYNYNSKYRSVLLSFLCIKGKQ</sequence>
<feature type="transmembrane region" description="Helical" evidence="8">
    <location>
        <begin position="158"/>
        <end position="178"/>
    </location>
</feature>
<feature type="transmembrane region" description="Helical" evidence="8">
    <location>
        <begin position="215"/>
        <end position="236"/>
    </location>
</feature>
<feature type="transmembrane region" description="Helical" evidence="8">
    <location>
        <begin position="71"/>
        <end position="96"/>
    </location>
</feature>
<reference evidence="10 11" key="1">
    <citation type="journal article" date="2021" name="Elife">
        <title>Chloroplast acquisition without the gene transfer in kleptoplastic sea slugs, Plakobranchus ocellatus.</title>
        <authorList>
            <person name="Maeda T."/>
            <person name="Takahashi S."/>
            <person name="Yoshida T."/>
            <person name="Shimamura S."/>
            <person name="Takaki Y."/>
            <person name="Nagai Y."/>
            <person name="Toyoda A."/>
            <person name="Suzuki Y."/>
            <person name="Arimoto A."/>
            <person name="Ishii H."/>
            <person name="Satoh N."/>
            <person name="Nishiyama T."/>
            <person name="Hasebe M."/>
            <person name="Maruyama T."/>
            <person name="Minagawa J."/>
            <person name="Obokata J."/>
            <person name="Shigenobu S."/>
        </authorList>
    </citation>
    <scope>NUCLEOTIDE SEQUENCE [LARGE SCALE GENOMIC DNA]</scope>
</reference>
<evidence type="ECO:0000313" key="10">
    <source>
        <dbReference type="EMBL" id="GFS22874.1"/>
    </source>
</evidence>
<dbReference type="GO" id="GO:0005886">
    <property type="term" value="C:plasma membrane"/>
    <property type="evidence" value="ECO:0007669"/>
    <property type="project" value="TreeGrafter"/>
</dbReference>
<dbReference type="AlphaFoldDB" id="A0AAV4JJB4"/>
<dbReference type="Pfam" id="PF00001">
    <property type="entry name" value="7tm_1"/>
    <property type="match status" value="1"/>
</dbReference>
<keyword evidence="7" id="KW-0807">Transducer</keyword>
<name>A0AAV4JJB4_9GAST</name>
<comment type="caution">
    <text evidence="10">The sequence shown here is derived from an EMBL/GenBank/DDBJ whole genome shotgun (WGS) entry which is preliminary data.</text>
</comment>
<feature type="transmembrane region" description="Helical" evidence="8">
    <location>
        <begin position="276"/>
        <end position="299"/>
    </location>
</feature>
<keyword evidence="3 8" id="KW-1133">Transmembrane helix</keyword>
<feature type="domain" description="G-protein coupled receptors family 1 profile" evidence="9">
    <location>
        <begin position="52"/>
        <end position="335"/>
    </location>
</feature>
<proteinExistence type="predicted"/>
<dbReference type="Gene3D" id="1.20.1070.10">
    <property type="entry name" value="Rhodopsin 7-helix transmembrane proteins"/>
    <property type="match status" value="1"/>
</dbReference>
<evidence type="ECO:0000256" key="5">
    <source>
        <dbReference type="ARBA" id="ARBA00023136"/>
    </source>
</evidence>
<dbReference type="PANTHER" id="PTHR24243:SF230">
    <property type="entry name" value="G-PROTEIN COUPLED RECEPTORS FAMILY 1 PROFILE DOMAIN-CONTAINING PROTEIN"/>
    <property type="match status" value="1"/>
</dbReference>
<keyword evidence="6 10" id="KW-0675">Receptor</keyword>
<feature type="transmembrane region" description="Helical" evidence="8">
    <location>
        <begin position="31"/>
        <end position="59"/>
    </location>
</feature>
<evidence type="ECO:0000256" key="2">
    <source>
        <dbReference type="ARBA" id="ARBA00022692"/>
    </source>
</evidence>
<gene>
    <name evidence="10" type="ORF">ElyMa_003374800</name>
</gene>
<dbReference type="PRINTS" id="PR00237">
    <property type="entry name" value="GPCRRHODOPSN"/>
</dbReference>
<evidence type="ECO:0000256" key="8">
    <source>
        <dbReference type="SAM" id="Phobius"/>
    </source>
</evidence>
<dbReference type="InterPro" id="IPR000276">
    <property type="entry name" value="GPCR_Rhodpsn"/>
</dbReference>
<dbReference type="SUPFAM" id="SSF81321">
    <property type="entry name" value="Family A G protein-coupled receptor-like"/>
    <property type="match status" value="1"/>
</dbReference>
<feature type="transmembrane region" description="Helical" evidence="8">
    <location>
        <begin position="319"/>
        <end position="338"/>
    </location>
</feature>
<dbReference type="EMBL" id="BMAT01006950">
    <property type="protein sequence ID" value="GFS22874.1"/>
    <property type="molecule type" value="Genomic_DNA"/>
</dbReference>
<keyword evidence="2 8" id="KW-0812">Transmembrane</keyword>
<keyword evidence="11" id="KW-1185">Reference proteome</keyword>
<dbReference type="InterPro" id="IPR017452">
    <property type="entry name" value="GPCR_Rhodpsn_7TM"/>
</dbReference>
<dbReference type="GO" id="GO:0004930">
    <property type="term" value="F:G protein-coupled receptor activity"/>
    <property type="evidence" value="ECO:0007669"/>
    <property type="project" value="UniProtKB-KW"/>
</dbReference>
<evidence type="ECO:0000256" key="6">
    <source>
        <dbReference type="ARBA" id="ARBA00023170"/>
    </source>
</evidence>
<evidence type="ECO:0000256" key="3">
    <source>
        <dbReference type="ARBA" id="ARBA00022989"/>
    </source>
</evidence>